<dbReference type="Pfam" id="PF13398">
    <property type="entry name" value="Peptidase_M50B"/>
    <property type="match status" value="1"/>
</dbReference>
<dbReference type="InterPro" id="IPR049500">
    <property type="entry name" value="Peptidase_M50B-like"/>
</dbReference>
<dbReference type="InterPro" id="IPR051531">
    <property type="entry name" value="N-acetyltransferase"/>
</dbReference>
<dbReference type="InterPro" id="IPR016181">
    <property type="entry name" value="Acyl_CoA_acyltransferase"/>
</dbReference>
<feature type="transmembrane region" description="Helical" evidence="1">
    <location>
        <begin position="171"/>
        <end position="190"/>
    </location>
</feature>
<feature type="transmembrane region" description="Helical" evidence="1">
    <location>
        <begin position="6"/>
        <end position="23"/>
    </location>
</feature>
<dbReference type="InterPro" id="IPR000182">
    <property type="entry name" value="GNAT_dom"/>
</dbReference>
<dbReference type="EMBL" id="AP018227">
    <property type="protein sequence ID" value="BAY87444.1"/>
    <property type="molecule type" value="Genomic_DNA"/>
</dbReference>
<keyword evidence="1" id="KW-1133">Transmembrane helix</keyword>
<evidence type="ECO:0000313" key="3">
    <source>
        <dbReference type="EMBL" id="BAY87444.1"/>
    </source>
</evidence>
<sequence>MFNNSSFDFMAIFYAILSIDTILRLSNNWSSFWDDKITAKDKFILERVAIFILIPLGVFFHEVGHALATLQVGGEVREFQWRVAWGYVIAVGNFLPVESWWIAFSGNLVSIALGYLAILAVPLVKKPILKHLFYTFSQAELVYSLIAYPLFSFTAVRGDWVKIYDFSVKPYAQITLAVHIFLLFTLWLNSKTHWLAKLLKLPSLKIDSITDEKIITQTERLIIREFKVLDIEPLAKILAKPEVMRFSPTGVLSTKQTTVKIQSFLDSYQKNGYGKYAVIHRQTQSLIGYCGISIEEIEGKSENELGYRLDSEFWAQDLETEAAKACLKYGFEKLNLDYVLGIVEPQNQVSVKVFEKVGMELVKESTWDGKAIYIYKVTKKSL</sequence>
<dbReference type="PANTHER" id="PTHR43792:SF1">
    <property type="entry name" value="N-ACETYLTRANSFERASE DOMAIN-CONTAINING PROTEIN"/>
    <property type="match status" value="1"/>
</dbReference>
<evidence type="ECO:0000313" key="4">
    <source>
        <dbReference type="Proteomes" id="UP000218418"/>
    </source>
</evidence>
<dbReference type="Pfam" id="PF13302">
    <property type="entry name" value="Acetyltransf_3"/>
    <property type="match status" value="1"/>
</dbReference>
<dbReference type="AlphaFoldDB" id="A0A1Z4M1S1"/>
<dbReference type="Gene3D" id="3.40.630.30">
    <property type="match status" value="1"/>
</dbReference>
<feature type="transmembrane region" description="Helical" evidence="1">
    <location>
        <begin position="100"/>
        <end position="124"/>
    </location>
</feature>
<proteinExistence type="predicted"/>
<evidence type="ECO:0000256" key="1">
    <source>
        <dbReference type="SAM" id="Phobius"/>
    </source>
</evidence>
<dbReference type="SUPFAM" id="SSF55729">
    <property type="entry name" value="Acyl-CoA N-acyltransferases (Nat)"/>
    <property type="match status" value="1"/>
</dbReference>
<keyword evidence="1" id="KW-0472">Membrane</keyword>
<reference evidence="3 4" key="1">
    <citation type="submission" date="2017-06" db="EMBL/GenBank/DDBJ databases">
        <title>Genome sequencing of cyanobaciteial culture collection at National Institute for Environmental Studies (NIES).</title>
        <authorList>
            <person name="Hirose Y."/>
            <person name="Shimura Y."/>
            <person name="Fujisawa T."/>
            <person name="Nakamura Y."/>
            <person name="Kawachi M."/>
        </authorList>
    </citation>
    <scope>NUCLEOTIDE SEQUENCE [LARGE SCALE GENOMIC DNA]</scope>
    <source>
        <strain evidence="3 4">NIES-267</strain>
    </source>
</reference>
<dbReference type="PROSITE" id="PS51186">
    <property type="entry name" value="GNAT"/>
    <property type="match status" value="1"/>
</dbReference>
<dbReference type="PANTHER" id="PTHR43792">
    <property type="entry name" value="GNAT FAMILY, PUTATIVE (AFU_ORTHOLOGUE AFUA_3G00765)-RELATED-RELATED"/>
    <property type="match status" value="1"/>
</dbReference>
<feature type="domain" description="N-acetyltransferase" evidence="2">
    <location>
        <begin position="221"/>
        <end position="379"/>
    </location>
</feature>
<evidence type="ECO:0000259" key="2">
    <source>
        <dbReference type="PROSITE" id="PS51186"/>
    </source>
</evidence>
<gene>
    <name evidence="3" type="ORF">NIES267_69660</name>
</gene>
<feature type="transmembrane region" description="Helical" evidence="1">
    <location>
        <begin position="44"/>
        <end position="61"/>
    </location>
</feature>
<name>A0A1Z4M1S1_9CYAN</name>
<protein>
    <recommendedName>
        <fullName evidence="2">N-acetyltransferase domain-containing protein</fullName>
    </recommendedName>
</protein>
<accession>A0A1Z4M1S1</accession>
<dbReference type="Proteomes" id="UP000218418">
    <property type="component" value="Chromosome"/>
</dbReference>
<organism evidence="3 4">
    <name type="scientific">Calothrix parasitica NIES-267</name>
    <dbReference type="NCBI Taxonomy" id="1973488"/>
    <lineage>
        <taxon>Bacteria</taxon>
        <taxon>Bacillati</taxon>
        <taxon>Cyanobacteriota</taxon>
        <taxon>Cyanophyceae</taxon>
        <taxon>Nostocales</taxon>
        <taxon>Calotrichaceae</taxon>
        <taxon>Calothrix</taxon>
    </lineage>
</organism>
<dbReference type="GO" id="GO:0016747">
    <property type="term" value="F:acyltransferase activity, transferring groups other than amino-acyl groups"/>
    <property type="evidence" value="ECO:0007669"/>
    <property type="project" value="InterPro"/>
</dbReference>
<keyword evidence="4" id="KW-1185">Reference proteome</keyword>
<feature type="transmembrane region" description="Helical" evidence="1">
    <location>
        <begin position="131"/>
        <end position="151"/>
    </location>
</feature>
<keyword evidence="1" id="KW-0812">Transmembrane</keyword>